<sequence>MKQFFLLLFLLTFFFLYKNKPHLSPLSAPISPSAVLNSSSPTPTVYQPIEIYNPPKVKPADSYTILFIGDSMTASLGENFDELRKALANTYPNKVFGLFNYGFGATNIFSVEDRLTKESNYLGKTIPAALDRYFDIIIIESFGYNPLSQYPRGVGLTHQTETLARTLSMINKAKPESLIILMSTIAPSKRLYAVGTVSFSSEERTKQAEERMAYLENHIAYAQKHNFPLINVYEKSKDKEGNALLKYINSNDHIHPSAEGVKFISEQIAEYFKQNEVLPK</sequence>
<protein>
    <recommendedName>
        <fullName evidence="1">SGNH hydrolase-type esterase domain-containing protein</fullName>
    </recommendedName>
</protein>
<dbReference type="GO" id="GO:0004622">
    <property type="term" value="F:phosphatidylcholine lysophospholipase activity"/>
    <property type="evidence" value="ECO:0007669"/>
    <property type="project" value="TreeGrafter"/>
</dbReference>
<dbReference type="CDD" id="cd00229">
    <property type="entry name" value="SGNH_hydrolase"/>
    <property type="match status" value="1"/>
</dbReference>
<dbReference type="PANTHER" id="PTHR30383:SF5">
    <property type="entry name" value="SGNH HYDROLASE-TYPE ESTERASE DOMAIN-CONTAINING PROTEIN"/>
    <property type="match status" value="1"/>
</dbReference>
<dbReference type="AlphaFoldDB" id="A0A0G1JQJ1"/>
<organism evidence="2 3">
    <name type="scientific">Candidatus Collierbacteria bacterium GW2011_GWB1_44_6</name>
    <dbReference type="NCBI Taxonomy" id="1618384"/>
    <lineage>
        <taxon>Bacteria</taxon>
        <taxon>Candidatus Collieribacteriota</taxon>
    </lineage>
</organism>
<dbReference type="InterPro" id="IPR051532">
    <property type="entry name" value="Ester_Hydrolysis_Enzymes"/>
</dbReference>
<dbReference type="PANTHER" id="PTHR30383">
    <property type="entry name" value="THIOESTERASE 1/PROTEASE 1/LYSOPHOSPHOLIPASE L1"/>
    <property type="match status" value="1"/>
</dbReference>
<evidence type="ECO:0000313" key="2">
    <source>
        <dbReference type="EMBL" id="KKT73660.1"/>
    </source>
</evidence>
<reference evidence="2 3" key="1">
    <citation type="journal article" date="2015" name="Nature">
        <title>rRNA introns, odd ribosomes, and small enigmatic genomes across a large radiation of phyla.</title>
        <authorList>
            <person name="Brown C.T."/>
            <person name="Hug L.A."/>
            <person name="Thomas B.C."/>
            <person name="Sharon I."/>
            <person name="Castelle C.J."/>
            <person name="Singh A."/>
            <person name="Wilkins M.J."/>
            <person name="Williams K.H."/>
            <person name="Banfield J.F."/>
        </authorList>
    </citation>
    <scope>NUCLEOTIDE SEQUENCE [LARGE SCALE GENOMIC DNA]</scope>
</reference>
<dbReference type="Gene3D" id="3.40.50.1110">
    <property type="entry name" value="SGNH hydrolase"/>
    <property type="match status" value="1"/>
</dbReference>
<dbReference type="Proteomes" id="UP000034835">
    <property type="component" value="Unassembled WGS sequence"/>
</dbReference>
<dbReference type="SUPFAM" id="SSF52266">
    <property type="entry name" value="SGNH hydrolase"/>
    <property type="match status" value="1"/>
</dbReference>
<evidence type="ECO:0000313" key="3">
    <source>
        <dbReference type="Proteomes" id="UP000034835"/>
    </source>
</evidence>
<dbReference type="STRING" id="1618384.UW68_C0004G0017"/>
<dbReference type="InterPro" id="IPR013830">
    <property type="entry name" value="SGNH_hydro"/>
</dbReference>
<proteinExistence type="predicted"/>
<evidence type="ECO:0000259" key="1">
    <source>
        <dbReference type="Pfam" id="PF13472"/>
    </source>
</evidence>
<dbReference type="EMBL" id="LCJG01000004">
    <property type="protein sequence ID" value="KKT73660.1"/>
    <property type="molecule type" value="Genomic_DNA"/>
</dbReference>
<name>A0A0G1JQJ1_9BACT</name>
<dbReference type="InterPro" id="IPR036514">
    <property type="entry name" value="SGNH_hydro_sf"/>
</dbReference>
<feature type="domain" description="SGNH hydrolase-type esterase" evidence="1">
    <location>
        <begin position="67"/>
        <end position="261"/>
    </location>
</feature>
<comment type="caution">
    <text evidence="2">The sequence shown here is derived from an EMBL/GenBank/DDBJ whole genome shotgun (WGS) entry which is preliminary data.</text>
</comment>
<dbReference type="Pfam" id="PF13472">
    <property type="entry name" value="Lipase_GDSL_2"/>
    <property type="match status" value="1"/>
</dbReference>
<gene>
    <name evidence="2" type="ORF">UW68_C0004G0017</name>
</gene>
<accession>A0A0G1JQJ1</accession>